<feature type="region of interest" description="Disordered" evidence="1">
    <location>
        <begin position="74"/>
        <end position="102"/>
    </location>
</feature>
<keyword evidence="4" id="KW-1185">Reference proteome</keyword>
<proteinExistence type="predicted"/>
<dbReference type="Proteomes" id="UP001595998">
    <property type="component" value="Unassembled WGS sequence"/>
</dbReference>
<gene>
    <name evidence="3" type="ORF">ACFOZ9_05770</name>
</gene>
<comment type="caution">
    <text evidence="3">The sequence shown here is derived from an EMBL/GenBank/DDBJ whole genome shotgun (WGS) entry which is preliminary data.</text>
</comment>
<evidence type="ECO:0000256" key="2">
    <source>
        <dbReference type="SAM" id="Phobius"/>
    </source>
</evidence>
<protein>
    <submittedName>
        <fullName evidence="3">Uncharacterized protein</fullName>
    </submittedName>
</protein>
<evidence type="ECO:0000256" key="1">
    <source>
        <dbReference type="SAM" id="MobiDB-lite"/>
    </source>
</evidence>
<keyword evidence="2" id="KW-0472">Membrane</keyword>
<name>A0ABV8XLT6_9DEIO</name>
<dbReference type="EMBL" id="JBHSEH010000005">
    <property type="protein sequence ID" value="MFC4425712.1"/>
    <property type="molecule type" value="Genomic_DNA"/>
</dbReference>
<dbReference type="RefSeq" id="WP_380037376.1">
    <property type="nucleotide sequence ID" value="NZ_JBHSEH010000005.1"/>
</dbReference>
<sequence length="136" mass="13858">MTRVLFALAGVVLLAITALAVVWLVGELLAGLGAFVVGASVVLWKLLWFLVLAGVLGGLVFFVTSSWRPATPVANRFEGTDSGRPQAPDLAGSTGVPPGPVAQAAASSTVTERLVYTPDLTSAAEPSSGGPVREEG</sequence>
<accession>A0ABV8XLT6</accession>
<evidence type="ECO:0000313" key="4">
    <source>
        <dbReference type="Proteomes" id="UP001595998"/>
    </source>
</evidence>
<organism evidence="3 4">
    <name type="scientific">Deinococcus navajonensis</name>
    <dbReference type="NCBI Taxonomy" id="309884"/>
    <lineage>
        <taxon>Bacteria</taxon>
        <taxon>Thermotogati</taxon>
        <taxon>Deinococcota</taxon>
        <taxon>Deinococci</taxon>
        <taxon>Deinococcales</taxon>
        <taxon>Deinococcaceae</taxon>
        <taxon>Deinococcus</taxon>
    </lineage>
</organism>
<feature type="transmembrane region" description="Helical" evidence="2">
    <location>
        <begin position="30"/>
        <end position="63"/>
    </location>
</feature>
<keyword evidence="2" id="KW-1133">Transmembrane helix</keyword>
<reference evidence="4" key="1">
    <citation type="journal article" date="2019" name="Int. J. Syst. Evol. Microbiol.">
        <title>The Global Catalogue of Microorganisms (GCM) 10K type strain sequencing project: providing services to taxonomists for standard genome sequencing and annotation.</title>
        <authorList>
            <consortium name="The Broad Institute Genomics Platform"/>
            <consortium name="The Broad Institute Genome Sequencing Center for Infectious Disease"/>
            <person name="Wu L."/>
            <person name="Ma J."/>
        </authorList>
    </citation>
    <scope>NUCLEOTIDE SEQUENCE [LARGE SCALE GENOMIC DNA]</scope>
    <source>
        <strain evidence="4">CCUG 56029</strain>
    </source>
</reference>
<evidence type="ECO:0000313" key="3">
    <source>
        <dbReference type="EMBL" id="MFC4425712.1"/>
    </source>
</evidence>
<keyword evidence="2" id="KW-0812">Transmembrane</keyword>